<reference evidence="2" key="1">
    <citation type="submission" date="2020-08" db="EMBL/GenBank/DDBJ databases">
        <title>Novel species isolated from subtropical streams in China.</title>
        <authorList>
            <person name="Lu H."/>
        </authorList>
    </citation>
    <scope>NUCLEOTIDE SEQUENCE</scope>
    <source>
        <strain evidence="2">KACC 12607</strain>
    </source>
</reference>
<evidence type="ECO:0000313" key="2">
    <source>
        <dbReference type="EMBL" id="MBC3860889.1"/>
    </source>
</evidence>
<name>A0A923HBZ1_9BURK</name>
<sequence length="148" mass="16885">MVISLACVFATRSVEAQSDSNSYLREEVLVTERAFAKTMADRNFDAFLAMVDEEAIFVQQNNSLRGRDQVGAAWKKWFKEKNAPFSWEPERVEVLESGTLAMSMGPVFDNEGKQVATFSSIWRRDKSGKWRIIFDKGNDICSCEPEKK</sequence>
<evidence type="ECO:0000259" key="1">
    <source>
        <dbReference type="Pfam" id="PF14534"/>
    </source>
</evidence>
<evidence type="ECO:0000313" key="3">
    <source>
        <dbReference type="Proteomes" id="UP000634011"/>
    </source>
</evidence>
<keyword evidence="3" id="KW-1185">Reference proteome</keyword>
<dbReference type="InterPro" id="IPR032710">
    <property type="entry name" value="NTF2-like_dom_sf"/>
</dbReference>
<dbReference type="EMBL" id="JACOFV010000001">
    <property type="protein sequence ID" value="MBC3860889.1"/>
    <property type="molecule type" value="Genomic_DNA"/>
</dbReference>
<organism evidence="2 3">
    <name type="scientific">Undibacterium jejuense</name>
    <dbReference type="NCBI Taxonomy" id="1344949"/>
    <lineage>
        <taxon>Bacteria</taxon>
        <taxon>Pseudomonadati</taxon>
        <taxon>Pseudomonadota</taxon>
        <taxon>Betaproteobacteria</taxon>
        <taxon>Burkholderiales</taxon>
        <taxon>Oxalobacteraceae</taxon>
        <taxon>Undibacterium</taxon>
    </lineage>
</organism>
<feature type="domain" description="DUF4440" evidence="1">
    <location>
        <begin position="31"/>
        <end position="132"/>
    </location>
</feature>
<dbReference type="InterPro" id="IPR027843">
    <property type="entry name" value="DUF4440"/>
</dbReference>
<dbReference type="Proteomes" id="UP000634011">
    <property type="component" value="Unassembled WGS sequence"/>
</dbReference>
<comment type="caution">
    <text evidence="2">The sequence shown here is derived from an EMBL/GenBank/DDBJ whole genome shotgun (WGS) entry which is preliminary data.</text>
</comment>
<accession>A0A923HBZ1</accession>
<protein>
    <submittedName>
        <fullName evidence="2">Nuclear transport factor 2 family protein</fullName>
    </submittedName>
</protein>
<dbReference type="Gene3D" id="3.10.450.50">
    <property type="match status" value="1"/>
</dbReference>
<proteinExistence type="predicted"/>
<dbReference type="SUPFAM" id="SSF54427">
    <property type="entry name" value="NTF2-like"/>
    <property type="match status" value="1"/>
</dbReference>
<dbReference type="Pfam" id="PF14534">
    <property type="entry name" value="DUF4440"/>
    <property type="match status" value="1"/>
</dbReference>
<gene>
    <name evidence="2" type="ORF">H8K32_02160</name>
</gene>
<dbReference type="AlphaFoldDB" id="A0A923HBZ1"/>